<keyword evidence="7" id="KW-0004">4Fe-4S</keyword>
<comment type="catalytic activity">
    <reaction evidence="1">
        <text>Hydrolyzes free adenine bases from 7,8-dihydro-8-oxoguanine:adenine mismatched double-stranded DNA, leaving an apurinic site.</text>
        <dbReference type="EC" id="3.2.2.31"/>
    </reaction>
</comment>
<accession>A0ABT5HUQ4</accession>
<dbReference type="InterPro" id="IPR023170">
    <property type="entry name" value="HhH_base_excis_C"/>
</dbReference>
<keyword evidence="13" id="KW-0234">DNA repair</keyword>
<name>A0ABT5HUQ4_9CAUL</name>
<evidence type="ECO:0000256" key="7">
    <source>
        <dbReference type="ARBA" id="ARBA00022485"/>
    </source>
</evidence>
<comment type="caution">
    <text evidence="16">The sequence shown here is derived from an EMBL/GenBank/DDBJ whole genome shotgun (WGS) entry which is preliminary data.</text>
</comment>
<dbReference type="SMART" id="SM00478">
    <property type="entry name" value="ENDO3c"/>
    <property type="match status" value="1"/>
</dbReference>
<dbReference type="SMART" id="SM00525">
    <property type="entry name" value="FES"/>
    <property type="match status" value="1"/>
</dbReference>
<comment type="cofactor">
    <cofactor evidence="2">
        <name>[4Fe-4S] cluster</name>
        <dbReference type="ChEBI" id="CHEBI:49883"/>
    </cofactor>
</comment>
<keyword evidence="14" id="KW-0326">Glycosidase</keyword>
<keyword evidence="17" id="KW-1185">Reference proteome</keyword>
<dbReference type="RefSeq" id="WP_272748265.1">
    <property type="nucleotide sequence ID" value="NZ_JAQQKX010000008.1"/>
</dbReference>
<keyword evidence="12" id="KW-0411">Iron-sulfur</keyword>
<dbReference type="EMBL" id="JAQQKX010000008">
    <property type="protein sequence ID" value="MDC7683803.1"/>
    <property type="molecule type" value="Genomic_DNA"/>
</dbReference>
<dbReference type="InterPro" id="IPR044298">
    <property type="entry name" value="MIG/MutY"/>
</dbReference>
<keyword evidence="10" id="KW-0378">Hydrolase</keyword>
<organism evidence="16 17">
    <name type="scientific">Asticcacaulis aquaticus</name>
    <dbReference type="NCBI Taxonomy" id="2984212"/>
    <lineage>
        <taxon>Bacteria</taxon>
        <taxon>Pseudomonadati</taxon>
        <taxon>Pseudomonadota</taxon>
        <taxon>Alphaproteobacteria</taxon>
        <taxon>Caulobacterales</taxon>
        <taxon>Caulobacteraceae</taxon>
        <taxon>Asticcacaulis</taxon>
    </lineage>
</organism>
<dbReference type="Gene3D" id="3.90.79.10">
    <property type="entry name" value="Nucleoside Triphosphate Pyrophosphohydrolase"/>
    <property type="match status" value="1"/>
</dbReference>
<dbReference type="Gene3D" id="1.10.1670.10">
    <property type="entry name" value="Helix-hairpin-Helix base-excision DNA repair enzymes (C-terminal)"/>
    <property type="match status" value="1"/>
</dbReference>
<dbReference type="PROSITE" id="PS00764">
    <property type="entry name" value="ENDONUCLEASE_III_1"/>
    <property type="match status" value="1"/>
</dbReference>
<sequence length="363" mass="40705">MLTITDTALDVSPLRASMLDWYDANARILPWRQSPGLGGEGDPYRIWVSEVMLQQTTVPHALPYFEKFMALWPTVRDLAAAPNERVMAEWAGLGYYSRARNLLKCAREVVSEYGGVFPANETALLTLPSFGPYTAAAVMSFAFSKAANVVDGNIERVMSRLYAVKTPMPAAKPVLRDLAGRWVRDDRARDWPQALMDLANAVCRPKSPLCMLCPLREACAGFAEGNPEVYPVKTAKAPKPVRYGVAFLIVSDAGFIVERRPDKGLLGGMLGLPHLEWRGEVWEDDMISFPSPRKRGEGVWVNIGTYDHVFTHFALKQQVWRIELNAVEMSDFLRQHNQYQLLPWADKKALPTVFGKALKMGFK</sequence>
<keyword evidence="9" id="KW-0227">DNA damage</keyword>
<dbReference type="Proteomes" id="UP001214854">
    <property type="component" value="Unassembled WGS sequence"/>
</dbReference>
<proteinExistence type="inferred from homology"/>
<gene>
    <name evidence="16" type="primary">mutY</name>
    <name evidence="16" type="ORF">PQU92_10980</name>
</gene>
<evidence type="ECO:0000256" key="8">
    <source>
        <dbReference type="ARBA" id="ARBA00022723"/>
    </source>
</evidence>
<keyword evidence="8" id="KW-0479">Metal-binding</keyword>
<dbReference type="EC" id="3.2.2.31" evidence="5"/>
<dbReference type="InterPro" id="IPR005760">
    <property type="entry name" value="A/G_AdeGlyc_MutY"/>
</dbReference>
<evidence type="ECO:0000256" key="10">
    <source>
        <dbReference type="ARBA" id="ARBA00022801"/>
    </source>
</evidence>
<dbReference type="Pfam" id="PF14815">
    <property type="entry name" value="NUDIX_4"/>
    <property type="match status" value="1"/>
</dbReference>
<evidence type="ECO:0000313" key="17">
    <source>
        <dbReference type="Proteomes" id="UP001214854"/>
    </source>
</evidence>
<dbReference type="InterPro" id="IPR003265">
    <property type="entry name" value="HhH-GPD_domain"/>
</dbReference>
<dbReference type="Gene3D" id="1.10.340.30">
    <property type="entry name" value="Hypothetical protein, domain 2"/>
    <property type="match status" value="1"/>
</dbReference>
<dbReference type="SUPFAM" id="SSF48150">
    <property type="entry name" value="DNA-glycosylase"/>
    <property type="match status" value="1"/>
</dbReference>
<dbReference type="InterPro" id="IPR029119">
    <property type="entry name" value="MutY_C"/>
</dbReference>
<reference evidence="16 17" key="1">
    <citation type="submission" date="2023-01" db="EMBL/GenBank/DDBJ databases">
        <title>Novel species of the genus Asticcacaulis isolated from rivers.</title>
        <authorList>
            <person name="Lu H."/>
        </authorList>
    </citation>
    <scope>NUCLEOTIDE SEQUENCE [LARGE SCALE GENOMIC DNA]</scope>
    <source>
        <strain evidence="16 17">BYS171W</strain>
    </source>
</reference>
<evidence type="ECO:0000256" key="1">
    <source>
        <dbReference type="ARBA" id="ARBA00000843"/>
    </source>
</evidence>
<evidence type="ECO:0000256" key="4">
    <source>
        <dbReference type="ARBA" id="ARBA00008343"/>
    </source>
</evidence>
<comment type="similarity">
    <text evidence="4">Belongs to the Nth/MutY family.</text>
</comment>
<evidence type="ECO:0000256" key="3">
    <source>
        <dbReference type="ARBA" id="ARBA00002933"/>
    </source>
</evidence>
<dbReference type="InterPro" id="IPR003651">
    <property type="entry name" value="Endonuclease3_FeS-loop_motif"/>
</dbReference>
<evidence type="ECO:0000313" key="16">
    <source>
        <dbReference type="EMBL" id="MDC7683803.1"/>
    </source>
</evidence>
<keyword evidence="11" id="KW-0408">Iron</keyword>
<dbReference type="Pfam" id="PF00730">
    <property type="entry name" value="HhH-GPD"/>
    <property type="match status" value="1"/>
</dbReference>
<comment type="function">
    <text evidence="3">Adenine glycosylase active on G-A mispairs. MutY also corrects error-prone DNA synthesis past GO lesions which are due to the oxidatively damaged form of guanine: 7,8-dihydro-8-oxoguanine (8-oxo-dGTP).</text>
</comment>
<feature type="domain" description="HhH-GPD" evidence="15">
    <location>
        <begin position="52"/>
        <end position="201"/>
    </location>
</feature>
<evidence type="ECO:0000256" key="2">
    <source>
        <dbReference type="ARBA" id="ARBA00001966"/>
    </source>
</evidence>
<evidence type="ECO:0000259" key="15">
    <source>
        <dbReference type="SMART" id="SM00478"/>
    </source>
</evidence>
<dbReference type="InterPro" id="IPR015797">
    <property type="entry name" value="NUDIX_hydrolase-like_dom_sf"/>
</dbReference>
<evidence type="ECO:0000256" key="9">
    <source>
        <dbReference type="ARBA" id="ARBA00022763"/>
    </source>
</evidence>
<dbReference type="SUPFAM" id="SSF55811">
    <property type="entry name" value="Nudix"/>
    <property type="match status" value="1"/>
</dbReference>
<dbReference type="InterPro" id="IPR011257">
    <property type="entry name" value="DNA_glycosylase"/>
</dbReference>
<evidence type="ECO:0000256" key="5">
    <source>
        <dbReference type="ARBA" id="ARBA00012045"/>
    </source>
</evidence>
<evidence type="ECO:0000256" key="12">
    <source>
        <dbReference type="ARBA" id="ARBA00023014"/>
    </source>
</evidence>
<dbReference type="InterPro" id="IPR004035">
    <property type="entry name" value="Endouclease-III_FeS-bd_BS"/>
</dbReference>
<protein>
    <recommendedName>
        <fullName evidence="6">Adenine DNA glycosylase</fullName>
        <ecNumber evidence="5">3.2.2.31</ecNumber>
    </recommendedName>
</protein>
<evidence type="ECO:0000256" key="6">
    <source>
        <dbReference type="ARBA" id="ARBA00022023"/>
    </source>
</evidence>
<dbReference type="PANTHER" id="PTHR42944:SF1">
    <property type="entry name" value="ADENINE DNA GLYCOSYLASE"/>
    <property type="match status" value="1"/>
</dbReference>
<evidence type="ECO:0000256" key="13">
    <source>
        <dbReference type="ARBA" id="ARBA00023204"/>
    </source>
</evidence>
<dbReference type="NCBIfam" id="TIGR01084">
    <property type="entry name" value="mutY"/>
    <property type="match status" value="1"/>
</dbReference>
<evidence type="ECO:0000256" key="14">
    <source>
        <dbReference type="ARBA" id="ARBA00023295"/>
    </source>
</evidence>
<dbReference type="CDD" id="cd00056">
    <property type="entry name" value="ENDO3c"/>
    <property type="match status" value="1"/>
</dbReference>
<dbReference type="PANTHER" id="PTHR42944">
    <property type="entry name" value="ADENINE DNA GLYCOSYLASE"/>
    <property type="match status" value="1"/>
</dbReference>
<evidence type="ECO:0000256" key="11">
    <source>
        <dbReference type="ARBA" id="ARBA00023004"/>
    </source>
</evidence>